<gene>
    <name evidence="2" type="ORF">GCM10025868_13170</name>
</gene>
<dbReference type="EMBL" id="BSUZ01000001">
    <property type="protein sequence ID" value="GMA86067.1"/>
    <property type="molecule type" value="Genomic_DNA"/>
</dbReference>
<feature type="region of interest" description="Disordered" evidence="1">
    <location>
        <begin position="1"/>
        <end position="21"/>
    </location>
</feature>
<evidence type="ECO:0000313" key="3">
    <source>
        <dbReference type="Proteomes" id="UP001157017"/>
    </source>
</evidence>
<proteinExistence type="predicted"/>
<evidence type="ECO:0000256" key="1">
    <source>
        <dbReference type="SAM" id="MobiDB-lite"/>
    </source>
</evidence>
<accession>A0ABQ6JD05</accession>
<sequence length="95" mass="10848">MHADRHGRRQRARTSEPLRPSMDAYDVYLDGTDLQSTGCSADHVYTYVYRPDHDGKASLAVWDTHPDDDEGSLSVRIERRHRQSRPDPPHGPDPP</sequence>
<protein>
    <submittedName>
        <fullName evidence="2">Uncharacterized protein</fullName>
    </submittedName>
</protein>
<feature type="region of interest" description="Disordered" evidence="1">
    <location>
        <begin position="58"/>
        <end position="95"/>
    </location>
</feature>
<name>A0ABQ6JD05_9ACTN</name>
<organism evidence="2 3">
    <name type="scientific">Angustibacter aerolatus</name>
    <dbReference type="NCBI Taxonomy" id="1162965"/>
    <lineage>
        <taxon>Bacteria</taxon>
        <taxon>Bacillati</taxon>
        <taxon>Actinomycetota</taxon>
        <taxon>Actinomycetes</taxon>
        <taxon>Kineosporiales</taxon>
        <taxon>Kineosporiaceae</taxon>
    </lineage>
</organism>
<comment type="caution">
    <text evidence="2">The sequence shown here is derived from an EMBL/GenBank/DDBJ whole genome shotgun (WGS) entry which is preliminary data.</text>
</comment>
<dbReference type="Proteomes" id="UP001157017">
    <property type="component" value="Unassembled WGS sequence"/>
</dbReference>
<keyword evidence="3" id="KW-1185">Reference proteome</keyword>
<reference evidence="3" key="1">
    <citation type="journal article" date="2019" name="Int. J. Syst. Evol. Microbiol.">
        <title>The Global Catalogue of Microorganisms (GCM) 10K type strain sequencing project: providing services to taxonomists for standard genome sequencing and annotation.</title>
        <authorList>
            <consortium name="The Broad Institute Genomics Platform"/>
            <consortium name="The Broad Institute Genome Sequencing Center for Infectious Disease"/>
            <person name="Wu L."/>
            <person name="Ma J."/>
        </authorList>
    </citation>
    <scope>NUCLEOTIDE SEQUENCE [LARGE SCALE GENOMIC DNA]</scope>
    <source>
        <strain evidence="3">NBRC 108730</strain>
    </source>
</reference>
<feature type="compositionally biased region" description="Basic residues" evidence="1">
    <location>
        <begin position="1"/>
        <end position="12"/>
    </location>
</feature>
<feature type="compositionally biased region" description="Basic and acidic residues" evidence="1">
    <location>
        <begin position="84"/>
        <end position="95"/>
    </location>
</feature>
<evidence type="ECO:0000313" key="2">
    <source>
        <dbReference type="EMBL" id="GMA86067.1"/>
    </source>
</evidence>